<dbReference type="EMBL" id="BHZE01000022">
    <property type="protein sequence ID" value="GCD78382.1"/>
    <property type="molecule type" value="Genomic_DNA"/>
</dbReference>
<accession>A0A401XN19</accession>
<gene>
    <name evidence="1" type="ORF">JCM31826_18640</name>
</gene>
<organism evidence="1 2">
    <name type="scientific">Thermaurantimonas aggregans</name>
    <dbReference type="NCBI Taxonomy" id="2173829"/>
    <lineage>
        <taxon>Bacteria</taxon>
        <taxon>Pseudomonadati</taxon>
        <taxon>Bacteroidota</taxon>
        <taxon>Flavobacteriia</taxon>
        <taxon>Flavobacteriales</taxon>
        <taxon>Schleiferiaceae</taxon>
        <taxon>Thermaurantimonas</taxon>
    </lineage>
</organism>
<dbReference type="AlphaFoldDB" id="A0A401XN19"/>
<evidence type="ECO:0000313" key="2">
    <source>
        <dbReference type="Proteomes" id="UP000286715"/>
    </source>
</evidence>
<dbReference type="Proteomes" id="UP000286715">
    <property type="component" value="Unassembled WGS sequence"/>
</dbReference>
<name>A0A401XN19_9FLAO</name>
<proteinExistence type="predicted"/>
<evidence type="ECO:0000313" key="1">
    <source>
        <dbReference type="EMBL" id="GCD78382.1"/>
    </source>
</evidence>
<protein>
    <submittedName>
        <fullName evidence="1">Uncharacterized protein</fullName>
    </submittedName>
</protein>
<reference evidence="1 2" key="1">
    <citation type="submission" date="2018-11" db="EMBL/GenBank/DDBJ databases">
        <title>Schleiferia aggregans sp. nov., a moderately thermophilic heterotrophic bacterium isolated from microbial mats at a terrestrial hot spring.</title>
        <authorList>
            <person name="Iino T."/>
            <person name="Ohkuma M."/>
            <person name="Haruta S."/>
        </authorList>
    </citation>
    <scope>NUCLEOTIDE SEQUENCE [LARGE SCALE GENOMIC DNA]</scope>
    <source>
        <strain evidence="1 2">LA</strain>
    </source>
</reference>
<comment type="caution">
    <text evidence="1">The sequence shown here is derived from an EMBL/GenBank/DDBJ whole genome shotgun (WGS) entry which is preliminary data.</text>
</comment>
<sequence length="61" mass="7023">MYHPHLQGEYEPLARPEQLPARACCEGHALKKKKKKTDSSKKLKGALQPPFDCNEEALYWI</sequence>
<keyword evidence="2" id="KW-1185">Reference proteome</keyword>